<dbReference type="PANTHER" id="PTHR30354">
    <property type="entry name" value="GNT FAMILY GLUCONATE TRANSPORTER"/>
    <property type="match status" value="1"/>
</dbReference>
<feature type="transmembrane region" description="Helical" evidence="1">
    <location>
        <begin position="246"/>
        <end position="266"/>
    </location>
</feature>
<feature type="transmembrane region" description="Helical" evidence="1">
    <location>
        <begin position="319"/>
        <end position="344"/>
    </location>
</feature>
<name>A0AA41FII9_9FIRM</name>
<evidence type="ECO:0000256" key="1">
    <source>
        <dbReference type="SAM" id="Phobius"/>
    </source>
</evidence>
<gene>
    <name evidence="2" type="ORF">GPL26_21780</name>
</gene>
<dbReference type="GO" id="GO:0005886">
    <property type="term" value="C:plasma membrane"/>
    <property type="evidence" value="ECO:0007669"/>
    <property type="project" value="TreeGrafter"/>
</dbReference>
<feature type="transmembrane region" description="Helical" evidence="1">
    <location>
        <begin position="98"/>
        <end position="125"/>
    </location>
</feature>
<evidence type="ECO:0000313" key="2">
    <source>
        <dbReference type="EMBL" id="MBT9812252.1"/>
    </source>
</evidence>
<feature type="transmembrane region" description="Helical" evidence="1">
    <location>
        <begin position="399"/>
        <end position="421"/>
    </location>
</feature>
<protein>
    <submittedName>
        <fullName evidence="2">GntP family permease</fullName>
    </submittedName>
</protein>
<dbReference type="AlphaFoldDB" id="A0AA41FII9"/>
<proteinExistence type="predicted"/>
<evidence type="ECO:0000313" key="3">
    <source>
        <dbReference type="Proteomes" id="UP000708338"/>
    </source>
</evidence>
<organism evidence="2 3">
    <name type="scientific">Enterocloster citroniae</name>
    <dbReference type="NCBI Taxonomy" id="358743"/>
    <lineage>
        <taxon>Bacteria</taxon>
        <taxon>Bacillati</taxon>
        <taxon>Bacillota</taxon>
        <taxon>Clostridia</taxon>
        <taxon>Lachnospirales</taxon>
        <taxon>Lachnospiraceae</taxon>
        <taxon>Enterocloster</taxon>
    </lineage>
</organism>
<dbReference type="EMBL" id="WQPS01000043">
    <property type="protein sequence ID" value="MBT9812252.1"/>
    <property type="molecule type" value="Genomic_DNA"/>
</dbReference>
<dbReference type="Pfam" id="PF02447">
    <property type="entry name" value="GntP_permease"/>
    <property type="match status" value="1"/>
</dbReference>
<reference evidence="2" key="1">
    <citation type="journal article" date="2021" name="Gut Microbes">
        <title>A synthetic consortium of 100 gut commensals modulates the composition and function in a colon model of the microbiome of elderly subjects.</title>
        <authorList>
            <person name="Perez M."/>
            <person name="Ntemiri A."/>
            <person name="Tan H."/>
            <person name="Harris H.M.B."/>
            <person name="Roager H.M."/>
            <person name="Ribiere C."/>
            <person name="O'Toole P.W."/>
        </authorList>
    </citation>
    <scope>NUCLEOTIDE SEQUENCE</scope>
    <source>
        <strain evidence="2">MCC335</strain>
    </source>
</reference>
<feature type="transmembrane region" description="Helical" evidence="1">
    <location>
        <begin position="176"/>
        <end position="198"/>
    </location>
</feature>
<keyword evidence="1" id="KW-0812">Transmembrane</keyword>
<dbReference type="InterPro" id="IPR003474">
    <property type="entry name" value="Glcn_transporter"/>
</dbReference>
<accession>A0AA41FII9</accession>
<feature type="transmembrane region" description="Helical" evidence="1">
    <location>
        <begin position="59"/>
        <end position="78"/>
    </location>
</feature>
<dbReference type="Proteomes" id="UP000708338">
    <property type="component" value="Unassembled WGS sequence"/>
</dbReference>
<dbReference type="PANTHER" id="PTHR30354:SF23">
    <property type="entry name" value="GNTP FAMILY PERMEASE"/>
    <property type="match status" value="1"/>
</dbReference>
<feature type="transmembrane region" description="Helical" evidence="1">
    <location>
        <begin position="278"/>
        <end position="299"/>
    </location>
</feature>
<comment type="caution">
    <text evidence="2">The sequence shown here is derived from an EMBL/GenBank/DDBJ whole genome shotgun (WGS) entry which is preliminary data.</text>
</comment>
<keyword evidence="1" id="KW-1133">Transmembrane helix</keyword>
<feature type="transmembrane region" description="Helical" evidence="1">
    <location>
        <begin position="219"/>
        <end position="240"/>
    </location>
</feature>
<dbReference type="GO" id="GO:0015128">
    <property type="term" value="F:gluconate transmembrane transporter activity"/>
    <property type="evidence" value="ECO:0007669"/>
    <property type="project" value="InterPro"/>
</dbReference>
<sequence length="425" mass="43260">MMATISTLGAVAGLVIAIVLIILKVPPVYGMMLGALAGGMIGGAGLTETVSLMVSGGSGMASGILRIIAAGMLAGFLIESGSAETIAHTIVKKMGSRFALLAIILSAWVLQAVGTFGDVVVVIVAPIALDIALSTRYSKAAASIALIGGIHAGNIISPNPNTIALAENLGIPMTSVVLGGMIPALAGIAFTYIFMVMLKNKGEMVDSTKLTNRTVAETRQLPSIGCALAGPFCTIILLMLRPICGITIDPIVALPIGGVIGAIAIRQPKEMLKYANTGLQRMSGIVLLLLGTGTISGIISNSGLKDTLISLVEVSGLPGYILAPLSGIVMGGATASCVAGATVASQVFGPTILSFGVTAVQAAVMIHAGCCVFDCLPHGSFFHISAGTLQMSIKERLKIIPYESLIGFSMTAVATIVYGVLGFTF</sequence>
<keyword evidence="1" id="KW-0472">Membrane</keyword>